<reference evidence="4" key="1">
    <citation type="submission" date="2015-09" db="EMBL/GenBank/DDBJ databases">
        <authorList>
            <person name="Bertelli C."/>
        </authorList>
    </citation>
    <scope>NUCLEOTIDE SEQUENCE [LARGE SCALE GENOMIC DNA]</scope>
    <source>
        <strain evidence="4">KNic</strain>
        <plasmid evidence="4">pPNK</plasmid>
    </source>
</reference>
<dbReference type="KEGG" id="pnl:PNK_p0084"/>
<dbReference type="Pfam" id="PF13700">
    <property type="entry name" value="DUF4158"/>
    <property type="match status" value="1"/>
</dbReference>
<dbReference type="InParanoid" id="A0A0U5JGX7"/>
<keyword evidence="4" id="KW-1185">Reference proteome</keyword>
<sequence length="149" mass="16993">MSSIHETAYPQFKPNLTDQELDEIYTPSQEELKFIHEQGNSQIEKLSLLVLLKTGQRLGYFIPPSDVFSNITAHIAKCCHLNIENRQLRELEQTGARHRLRDLARSYLKLKTFDEECKATDRVNGTNSKKNLRSPPIKKPGLISTTSLG</sequence>
<dbReference type="InterPro" id="IPR025296">
    <property type="entry name" value="DUF4158"/>
</dbReference>
<gene>
    <name evidence="3" type="ORF">PNK_p0084</name>
</gene>
<organism evidence="3 4">
    <name type="scientific">Candidatus Protochlamydia naegleriophila</name>
    <dbReference type="NCBI Taxonomy" id="389348"/>
    <lineage>
        <taxon>Bacteria</taxon>
        <taxon>Pseudomonadati</taxon>
        <taxon>Chlamydiota</taxon>
        <taxon>Chlamydiia</taxon>
        <taxon>Parachlamydiales</taxon>
        <taxon>Parachlamydiaceae</taxon>
        <taxon>Candidatus Protochlamydia</taxon>
    </lineage>
</organism>
<evidence type="ECO:0000313" key="3">
    <source>
        <dbReference type="EMBL" id="CUI18138.1"/>
    </source>
</evidence>
<dbReference type="AlphaFoldDB" id="A0A0U5JGX7"/>
<dbReference type="EMBL" id="LN879503">
    <property type="protein sequence ID" value="CUI18138.1"/>
    <property type="molecule type" value="Genomic_DNA"/>
</dbReference>
<feature type="region of interest" description="Disordered" evidence="1">
    <location>
        <begin position="123"/>
        <end position="149"/>
    </location>
</feature>
<protein>
    <submittedName>
        <fullName evidence="3">Transposase</fullName>
    </submittedName>
</protein>
<evidence type="ECO:0000259" key="2">
    <source>
        <dbReference type="Pfam" id="PF13700"/>
    </source>
</evidence>
<accession>A0A0U5JGX7</accession>
<geneLocation type="plasmid" evidence="4">
    <name>pPNK</name>
</geneLocation>
<evidence type="ECO:0000256" key="1">
    <source>
        <dbReference type="SAM" id="MobiDB-lite"/>
    </source>
</evidence>
<name>A0A0U5JGX7_9BACT</name>
<feature type="domain" description="DUF4158" evidence="2">
    <location>
        <begin position="2"/>
        <end position="116"/>
    </location>
</feature>
<dbReference type="Proteomes" id="UP000069902">
    <property type="component" value="Plasmid pPNK"/>
</dbReference>
<proteinExistence type="predicted"/>
<dbReference type="RefSeq" id="WP_059062581.1">
    <property type="nucleotide sequence ID" value="NZ_LN879503.1"/>
</dbReference>
<evidence type="ECO:0000313" key="4">
    <source>
        <dbReference type="Proteomes" id="UP000069902"/>
    </source>
</evidence>
<dbReference type="PATRIC" id="fig|389348.3.peg.2850"/>